<feature type="chain" id="PRO_5032940111" description="DUF11 domain-containing protein" evidence="1">
    <location>
        <begin position="33"/>
        <end position="916"/>
    </location>
</feature>
<dbReference type="PANTHER" id="PTHR34819">
    <property type="entry name" value="LARGE CYSTEINE-RICH PERIPLASMIC PROTEIN OMCB"/>
    <property type="match status" value="1"/>
</dbReference>
<dbReference type="Proteomes" id="UP000489961">
    <property type="component" value="Unassembled WGS sequence"/>
</dbReference>
<name>A0A811GL55_9GAMM</name>
<dbReference type="Gene3D" id="2.60.40.740">
    <property type="match status" value="1"/>
</dbReference>
<dbReference type="RefSeq" id="WP_174560374.1">
    <property type="nucleotide sequence ID" value="NZ_CADDTS010000042.1"/>
</dbReference>
<feature type="signal peptide" evidence="1">
    <location>
        <begin position="1"/>
        <end position="32"/>
    </location>
</feature>
<organism evidence="3 4">
    <name type="scientific">Acinetobacter bouvetii</name>
    <dbReference type="NCBI Taxonomy" id="202951"/>
    <lineage>
        <taxon>Bacteria</taxon>
        <taxon>Pseudomonadati</taxon>
        <taxon>Pseudomonadota</taxon>
        <taxon>Gammaproteobacteria</taxon>
        <taxon>Moraxellales</taxon>
        <taxon>Moraxellaceae</taxon>
        <taxon>Acinetobacter</taxon>
    </lineage>
</organism>
<dbReference type="Pfam" id="PF01345">
    <property type="entry name" value="DUF11"/>
    <property type="match status" value="1"/>
</dbReference>
<keyword evidence="1" id="KW-0732">Signal</keyword>
<sequence length="916" mass="92602">MSNPTQRLKFTQLAASIALVAGGAAFASAANAAAPAKGTNISNVASASYTDNTGESKKVNSNIVTTTVLQVASFTLVSDQTKTANANGQVSLSHTLTNTGNGSDTFNVAVVNDDTRDSTTDGYDFSGLKVYLDANKDGIPDSQTPVTSVTLATGESVNLIVQATTASSNLNAGDLGKLTVSATSTYGSSGSSSTTAGSGINKVTATDKGDAVRWNVDTVKITNGAVISLLKSASVSNVDATLSIGTAREVEYSLAYQNTGNTTATNVTITDVIPAGLVYVPGSATVNGTVLNDGTGDTDGYNFTSGTVTFVIPTVVANSGGVLKFKVEVNQNTPAGTITNTAYVDPDGPGTDEGKTPSNPTDVTVLSIKKGTINDNQTDAYADADKTSATAKDNQIVIASIKQGKVAEFGASGQGEPIVIHNTGNVAEEFNVSVNKGTAGSGGLPSGSIVTLYQADGVTPFVGTGLIASGGTYNLVAKVTLPANYSGSTALTATLTTSPKSDASKTDTLNLVINDVTRATVDLHNGDATDSTTNAIADASGKDKGQYVETKTAQPGVSVNFPLVVENEGATGDNYNLSTSTTLPTGWTVQYYLADVSGNPTGAPITNTGNIPSGGSAEIVAVVTSPANAPAGDQEVIFKVTSPATGLTDVMSDRVTVETNRVLSLQNDRTGQVAPGGTVVYKHTLTNNSNIIEGATSGSLPFTLTNDQAANGWVTSLFVDIDNDGVADATELVTGTDLAAVTGSIARGASVNLLIKVQAPATATAGTPSAVILTIKPTVVGGKSVTDLVNTDLTTVTTGQVRLVKEQSLANCSTGAVIGSYTQNNVDAKPGACVKYKITATNEGNANVTNVVISDATPAYTTLKVIASASPVATNATLSTLTAALTDGSTGTIAAEKTPLAANTSASLEFVIKVNN</sequence>
<dbReference type="NCBIfam" id="TIGR01451">
    <property type="entry name" value="B_ant_repeat"/>
    <property type="match status" value="2"/>
</dbReference>
<dbReference type="InterPro" id="IPR047589">
    <property type="entry name" value="DUF11_rpt"/>
</dbReference>
<dbReference type="InterPro" id="IPR051172">
    <property type="entry name" value="Chlamydia_OmcB"/>
</dbReference>
<dbReference type="SUPFAM" id="SSF49401">
    <property type="entry name" value="Bacterial adhesins"/>
    <property type="match status" value="1"/>
</dbReference>
<comment type="caution">
    <text evidence="3">The sequence shown here is derived from an EMBL/GenBank/DDBJ whole genome shotgun (WGS) entry which is preliminary data.</text>
</comment>
<feature type="domain" description="DUF11" evidence="2">
    <location>
        <begin position="244"/>
        <end position="348"/>
    </location>
</feature>
<dbReference type="AlphaFoldDB" id="A0A811GL55"/>
<proteinExistence type="predicted"/>
<protein>
    <recommendedName>
        <fullName evidence="2">DUF11 domain-containing protein</fullName>
    </recommendedName>
</protein>
<dbReference type="EMBL" id="CADDTS010000042">
    <property type="protein sequence ID" value="CAB1220242.1"/>
    <property type="molecule type" value="Genomic_DNA"/>
</dbReference>
<accession>A0A811GL55</accession>
<evidence type="ECO:0000256" key="1">
    <source>
        <dbReference type="SAM" id="SignalP"/>
    </source>
</evidence>
<dbReference type="InterPro" id="IPR008966">
    <property type="entry name" value="Adhesion_dom_sf"/>
</dbReference>
<evidence type="ECO:0000313" key="4">
    <source>
        <dbReference type="Proteomes" id="UP000489961"/>
    </source>
</evidence>
<reference evidence="3 4" key="1">
    <citation type="submission" date="2020-02" db="EMBL/GenBank/DDBJ databases">
        <authorList>
            <person name="Chaudhuri R."/>
        </authorList>
    </citation>
    <scope>NUCLEOTIDE SEQUENCE [LARGE SCALE GENOMIC DNA]</scope>
    <source>
        <strain evidence="3">SFB21</strain>
    </source>
</reference>
<evidence type="ECO:0000259" key="2">
    <source>
        <dbReference type="Pfam" id="PF01345"/>
    </source>
</evidence>
<gene>
    <name evidence="3" type="ORF">SFB21_2575</name>
</gene>
<dbReference type="InterPro" id="IPR001434">
    <property type="entry name" value="OmcB-like_DUF11"/>
</dbReference>
<dbReference type="PANTHER" id="PTHR34819:SF3">
    <property type="entry name" value="CELL SURFACE PROTEIN"/>
    <property type="match status" value="1"/>
</dbReference>
<evidence type="ECO:0000313" key="3">
    <source>
        <dbReference type="EMBL" id="CAB1220242.1"/>
    </source>
</evidence>